<feature type="region of interest" description="Disordered" evidence="1">
    <location>
        <begin position="58"/>
        <end position="94"/>
    </location>
</feature>
<feature type="compositionally biased region" description="Polar residues" evidence="1">
    <location>
        <begin position="66"/>
        <end position="76"/>
    </location>
</feature>
<keyword evidence="4" id="KW-1185">Reference proteome</keyword>
<organism evidence="3 4">
    <name type="scientific">Trapa natans</name>
    <name type="common">Water chestnut</name>
    <dbReference type="NCBI Taxonomy" id="22666"/>
    <lineage>
        <taxon>Eukaryota</taxon>
        <taxon>Viridiplantae</taxon>
        <taxon>Streptophyta</taxon>
        <taxon>Embryophyta</taxon>
        <taxon>Tracheophyta</taxon>
        <taxon>Spermatophyta</taxon>
        <taxon>Magnoliopsida</taxon>
        <taxon>eudicotyledons</taxon>
        <taxon>Gunneridae</taxon>
        <taxon>Pentapetalae</taxon>
        <taxon>rosids</taxon>
        <taxon>malvids</taxon>
        <taxon>Myrtales</taxon>
        <taxon>Lythraceae</taxon>
        <taxon>Trapa</taxon>
    </lineage>
</organism>
<name>A0AAN7ME00_TRANT</name>
<dbReference type="PANTHER" id="PTHR21669:SF28">
    <property type="entry name" value="YEMANUCLEIN"/>
    <property type="match status" value="1"/>
</dbReference>
<feature type="compositionally biased region" description="Low complexity" evidence="1">
    <location>
        <begin position="702"/>
        <end position="714"/>
    </location>
</feature>
<dbReference type="GO" id="GO:0005634">
    <property type="term" value="C:nucleus"/>
    <property type="evidence" value="ECO:0007669"/>
    <property type="project" value="TreeGrafter"/>
</dbReference>
<dbReference type="PANTHER" id="PTHR21669">
    <property type="entry name" value="CAPZ-INTERACTING PROTEIN AND RELATED PROTEINS"/>
    <property type="match status" value="1"/>
</dbReference>
<feature type="region of interest" description="Disordered" evidence="1">
    <location>
        <begin position="189"/>
        <end position="353"/>
    </location>
</feature>
<evidence type="ECO:0000313" key="4">
    <source>
        <dbReference type="Proteomes" id="UP001346149"/>
    </source>
</evidence>
<evidence type="ECO:0000259" key="2">
    <source>
        <dbReference type="Pfam" id="PF08729"/>
    </source>
</evidence>
<accession>A0AAN7ME00</accession>
<feature type="compositionally biased region" description="Polar residues" evidence="1">
    <location>
        <begin position="688"/>
        <end position="699"/>
    </location>
</feature>
<sequence length="724" mass="79464">MEAGGKTGAGGADSSSRVTLSTVNCGDRHVFTVALRPCETTIVSWKKLLKDSSKVVNGSGAVSAAGPSTSAAAQTTDETHPLPGELMGNEEKDIAPSNRFSAVIEKIERLYMGKASSDEEDLNEIPDDDQYDTEDSFIDDAELDEYFEVDNATVKHDGFFVNRGELECLNETTAPPSQQTRKRRRKNLINDGGETDGLPNKHLKVGRTSSRKDMSLGGSSSLHPSQGLTMRREPHEDAKASKQLNLTESGPKKKSVVGTRDMEKQKTGGPLSKGVNSKIKNPTGYSGVLHRRYQDGNYFAPSGSQSGRSASDFEELNRREKHGARQVPDLNRPDSRQMETSKMVQQMHRKDGVSVRPKVSLLEKAIRDLQKMVAESRPPVTENTETDISSQAVKRRLPTDIKLKLAKVAKLASSHGKISKELINRLNGIVGHLVQLRTLKRNFKMMVNTSLSAKQEKENRFQQIKKEVADMVRVRMLSLDPRHQLGASDDPKELGPNAKGVPTSKFDMDPALEDKICDLYDLYIDGLDEETGSQVRKLYSELTHLWPSGFMDNHGIKGAICCSKERRKALMNSRHQDQVRTRRKKLPPKAEQVAAQAELTSAPLHSVEALAAESSGHPSTPANKQAPVTSTVQMLMNGPSSKREKAKGSLSNPVDDPRVAEGAVPQKKAKRKPEVDLNEMPIAPEKFPSQQGNERTNLNPPKLSGGASSKSSLKQNIVGSFDQS</sequence>
<reference evidence="3 4" key="1">
    <citation type="journal article" date="2023" name="Hortic Res">
        <title>Pangenome of water caltrop reveals structural variations and asymmetric subgenome divergence after allopolyploidization.</title>
        <authorList>
            <person name="Zhang X."/>
            <person name="Chen Y."/>
            <person name="Wang L."/>
            <person name="Yuan Y."/>
            <person name="Fang M."/>
            <person name="Shi L."/>
            <person name="Lu R."/>
            <person name="Comes H.P."/>
            <person name="Ma Y."/>
            <person name="Chen Y."/>
            <person name="Huang G."/>
            <person name="Zhou Y."/>
            <person name="Zheng Z."/>
            <person name="Qiu Y."/>
        </authorList>
    </citation>
    <scope>NUCLEOTIDE SEQUENCE [LARGE SCALE GENOMIC DNA]</scope>
    <source>
        <strain evidence="3">F231</strain>
    </source>
</reference>
<gene>
    <name evidence="3" type="ORF">SAY86_013137</name>
</gene>
<dbReference type="AlphaFoldDB" id="A0AAN7ME00"/>
<dbReference type="GO" id="GO:0006325">
    <property type="term" value="P:chromatin organization"/>
    <property type="evidence" value="ECO:0007669"/>
    <property type="project" value="TreeGrafter"/>
</dbReference>
<feature type="compositionally biased region" description="Polar residues" evidence="1">
    <location>
        <begin position="715"/>
        <end position="724"/>
    </location>
</feature>
<dbReference type="Pfam" id="PF08729">
    <property type="entry name" value="HUN"/>
    <property type="match status" value="1"/>
</dbReference>
<evidence type="ECO:0000313" key="3">
    <source>
        <dbReference type="EMBL" id="KAK4795143.1"/>
    </source>
</evidence>
<dbReference type="InterPro" id="IPR014840">
    <property type="entry name" value="HRD"/>
</dbReference>
<dbReference type="Proteomes" id="UP001346149">
    <property type="component" value="Unassembled WGS sequence"/>
</dbReference>
<feature type="region of interest" description="Disordered" evidence="1">
    <location>
        <begin position="483"/>
        <end position="505"/>
    </location>
</feature>
<feature type="compositionally biased region" description="Polar residues" evidence="1">
    <location>
        <begin position="274"/>
        <end position="284"/>
    </location>
</feature>
<comment type="caution">
    <text evidence="3">The sequence shown here is derived from an EMBL/GenBank/DDBJ whole genome shotgun (WGS) entry which is preliminary data.</text>
</comment>
<protein>
    <recommendedName>
        <fullName evidence="2">Hpc2-related domain-containing protein</fullName>
    </recommendedName>
</protein>
<feature type="compositionally biased region" description="Basic and acidic residues" evidence="1">
    <location>
        <begin position="230"/>
        <end position="240"/>
    </location>
</feature>
<dbReference type="EMBL" id="JAXQNO010000007">
    <property type="protein sequence ID" value="KAK4795143.1"/>
    <property type="molecule type" value="Genomic_DNA"/>
</dbReference>
<feature type="region of interest" description="Disordered" evidence="1">
    <location>
        <begin position="638"/>
        <end position="724"/>
    </location>
</feature>
<feature type="region of interest" description="Disordered" evidence="1">
    <location>
        <begin position="571"/>
        <end position="601"/>
    </location>
</feature>
<feature type="domain" description="Hpc2-related" evidence="2">
    <location>
        <begin position="119"/>
        <end position="167"/>
    </location>
</feature>
<proteinExistence type="predicted"/>
<evidence type="ECO:0000256" key="1">
    <source>
        <dbReference type="SAM" id="MobiDB-lite"/>
    </source>
</evidence>
<feature type="compositionally biased region" description="Polar residues" evidence="1">
    <location>
        <begin position="217"/>
        <end position="228"/>
    </location>
</feature>